<sequence length="265" mass="29877">MGEAGDYPAVAPSNPWGAEERRPPRPPHPKRLGYAHVLGDHSSGPLRPVIEQSDASPQKRRRWEVSHAPLALPTDSGQFVFLTKPEAGHVARTSACQQAVPPRPPEFMLRRAADLHLAVERNPSPRVMPRRMHADLDSAVEAWRLAPSRVAAARVGRRVGRDRPPLPLDSRWLKREAREHSVARLRRKPSQPGKASFQWSQMQELRVSRSADAFEILNGEDNCKAFLRDLSADHSFSTMIPRHVHRLHQARQCAVFLRTKSFSLS</sequence>
<dbReference type="Proteomes" id="UP001515480">
    <property type="component" value="Unassembled WGS sequence"/>
</dbReference>
<protein>
    <submittedName>
        <fullName evidence="2">Uncharacterized protein</fullName>
    </submittedName>
</protein>
<dbReference type="EMBL" id="JBGBPQ010000016">
    <property type="protein sequence ID" value="KAL1508643.1"/>
    <property type="molecule type" value="Genomic_DNA"/>
</dbReference>
<comment type="caution">
    <text evidence="2">The sequence shown here is derived from an EMBL/GenBank/DDBJ whole genome shotgun (WGS) entry which is preliminary data.</text>
</comment>
<proteinExistence type="predicted"/>
<evidence type="ECO:0000313" key="2">
    <source>
        <dbReference type="EMBL" id="KAL1508643.1"/>
    </source>
</evidence>
<reference evidence="2 3" key="1">
    <citation type="journal article" date="2024" name="Science">
        <title>Giant polyketide synthase enzymes in the biosynthesis of giant marine polyether toxins.</title>
        <authorList>
            <person name="Fallon T.R."/>
            <person name="Shende V.V."/>
            <person name="Wierzbicki I.H."/>
            <person name="Pendleton A.L."/>
            <person name="Watervoot N.F."/>
            <person name="Auber R.P."/>
            <person name="Gonzalez D.J."/>
            <person name="Wisecaver J.H."/>
            <person name="Moore B.S."/>
        </authorList>
    </citation>
    <scope>NUCLEOTIDE SEQUENCE [LARGE SCALE GENOMIC DNA]</scope>
    <source>
        <strain evidence="2 3">12B1</strain>
    </source>
</reference>
<feature type="region of interest" description="Disordered" evidence="1">
    <location>
        <begin position="1"/>
        <end position="62"/>
    </location>
</feature>
<organism evidence="2 3">
    <name type="scientific">Prymnesium parvum</name>
    <name type="common">Toxic golden alga</name>
    <dbReference type="NCBI Taxonomy" id="97485"/>
    <lineage>
        <taxon>Eukaryota</taxon>
        <taxon>Haptista</taxon>
        <taxon>Haptophyta</taxon>
        <taxon>Prymnesiophyceae</taxon>
        <taxon>Prymnesiales</taxon>
        <taxon>Prymnesiaceae</taxon>
        <taxon>Prymnesium</taxon>
    </lineage>
</organism>
<evidence type="ECO:0000313" key="3">
    <source>
        <dbReference type="Proteomes" id="UP001515480"/>
    </source>
</evidence>
<keyword evidence="3" id="KW-1185">Reference proteome</keyword>
<name>A0AB34J005_PRYPA</name>
<accession>A0AB34J005</accession>
<feature type="compositionally biased region" description="Basic residues" evidence="1">
    <location>
        <begin position="24"/>
        <end position="33"/>
    </location>
</feature>
<dbReference type="AlphaFoldDB" id="A0AB34J005"/>
<gene>
    <name evidence="2" type="ORF">AB1Y20_004739</name>
</gene>
<evidence type="ECO:0000256" key="1">
    <source>
        <dbReference type="SAM" id="MobiDB-lite"/>
    </source>
</evidence>